<organism evidence="1 2">
    <name type="scientific">Cellulomonas composti</name>
    <dbReference type="NCBI Taxonomy" id="266130"/>
    <lineage>
        <taxon>Bacteria</taxon>
        <taxon>Bacillati</taxon>
        <taxon>Actinomycetota</taxon>
        <taxon>Actinomycetes</taxon>
        <taxon>Micrococcales</taxon>
        <taxon>Cellulomonadaceae</taxon>
        <taxon>Cellulomonas</taxon>
    </lineage>
</organism>
<evidence type="ECO:0000313" key="1">
    <source>
        <dbReference type="EMBL" id="GEL93495.1"/>
    </source>
</evidence>
<name>A0A511J671_9CELL</name>
<dbReference type="Proteomes" id="UP000321720">
    <property type="component" value="Unassembled WGS sequence"/>
</dbReference>
<gene>
    <name evidence="1" type="ORF">CCO02nite_01530</name>
</gene>
<dbReference type="PROSITE" id="PS51257">
    <property type="entry name" value="PROKAR_LIPOPROTEIN"/>
    <property type="match status" value="1"/>
</dbReference>
<accession>A0A511J671</accession>
<dbReference type="EMBL" id="BJWG01000001">
    <property type="protein sequence ID" value="GEL93495.1"/>
    <property type="molecule type" value="Genomic_DNA"/>
</dbReference>
<evidence type="ECO:0000313" key="2">
    <source>
        <dbReference type="Proteomes" id="UP000321720"/>
    </source>
</evidence>
<protein>
    <submittedName>
        <fullName evidence="1">Uncharacterized protein</fullName>
    </submittedName>
</protein>
<dbReference type="AlphaFoldDB" id="A0A511J671"/>
<keyword evidence="2" id="KW-1185">Reference proteome</keyword>
<proteinExistence type="predicted"/>
<dbReference type="RefSeq" id="WP_146841058.1">
    <property type="nucleotide sequence ID" value="NZ_BJWG01000001.1"/>
</dbReference>
<sequence>MARTSWWVVGGLTVTGVLIVGMVGVASGCIPTASACAPPGVGVRLADDPHADEPQFDDPPDLAPGAPISVVGYGFGFCDDTGSEFCSQQGRVTGDRDVVVYWRQSGTDQELGESRLVDGGLFQLTSQVPADATQGTATLVVVREGGEAATGEVRVVPVDED</sequence>
<comment type="caution">
    <text evidence="1">The sequence shown here is derived from an EMBL/GenBank/DDBJ whole genome shotgun (WGS) entry which is preliminary data.</text>
</comment>
<reference evidence="1 2" key="1">
    <citation type="submission" date="2019-07" db="EMBL/GenBank/DDBJ databases">
        <title>Whole genome shotgun sequence of Cellulomonas composti NBRC 100758.</title>
        <authorList>
            <person name="Hosoyama A."/>
            <person name="Uohara A."/>
            <person name="Ohji S."/>
            <person name="Ichikawa N."/>
        </authorList>
    </citation>
    <scope>NUCLEOTIDE SEQUENCE [LARGE SCALE GENOMIC DNA]</scope>
    <source>
        <strain evidence="1 2">NBRC 100758</strain>
    </source>
</reference>